<dbReference type="InterPro" id="IPR011123">
    <property type="entry name" value="Y_Y_Y"/>
</dbReference>
<evidence type="ECO:0000256" key="3">
    <source>
        <dbReference type="ARBA" id="ARBA00022553"/>
    </source>
</evidence>
<dbReference type="EMBL" id="JAHWYN010000005">
    <property type="protein sequence ID" value="MBW4360208.1"/>
    <property type="molecule type" value="Genomic_DNA"/>
</dbReference>
<dbReference type="Pfam" id="PF07494">
    <property type="entry name" value="Reg_prop"/>
    <property type="match status" value="3"/>
</dbReference>
<keyword evidence="4" id="KW-0805">Transcription regulation</keyword>
<dbReference type="PROSITE" id="PS50109">
    <property type="entry name" value="HIS_KIN"/>
    <property type="match status" value="1"/>
</dbReference>
<comment type="catalytic activity">
    <reaction evidence="1">
        <text>ATP + protein L-histidine = ADP + protein N-phospho-L-histidine.</text>
        <dbReference type="EC" id="2.7.13.3"/>
    </reaction>
</comment>
<keyword evidence="13" id="KW-1185">Reference proteome</keyword>
<evidence type="ECO:0000313" key="12">
    <source>
        <dbReference type="EMBL" id="MBW4360208.1"/>
    </source>
</evidence>
<dbReference type="InterPro" id="IPR018062">
    <property type="entry name" value="HTH_AraC-typ_CS"/>
</dbReference>
<dbReference type="SMART" id="SM00388">
    <property type="entry name" value="HisKA"/>
    <property type="match status" value="1"/>
</dbReference>
<keyword evidence="5" id="KW-0238">DNA-binding</keyword>
<organism evidence="12 13">
    <name type="scientific">Flavobacterium taihuense</name>
    <dbReference type="NCBI Taxonomy" id="2857508"/>
    <lineage>
        <taxon>Bacteria</taxon>
        <taxon>Pseudomonadati</taxon>
        <taxon>Bacteroidota</taxon>
        <taxon>Flavobacteriia</taxon>
        <taxon>Flavobacteriales</taxon>
        <taxon>Flavobacteriaceae</taxon>
        <taxon>Flavobacterium</taxon>
    </lineage>
</organism>
<dbReference type="InterPro" id="IPR005467">
    <property type="entry name" value="His_kinase_dom"/>
</dbReference>
<dbReference type="Pfam" id="PF02518">
    <property type="entry name" value="HATPase_c"/>
    <property type="match status" value="1"/>
</dbReference>
<dbReference type="Proteomes" id="UP000812031">
    <property type="component" value="Unassembled WGS sequence"/>
</dbReference>
<sequence length="1385" mass="158094">MFSNKKSTIFLFFLFITSSLSSQNRFENFQFLSIKEGMSKRAVSSISQDHYGFMWFGTDGAGLYKYDGINYTNYEYDWKNKNAINSNLIYATYIDSYNRLWVGTDEGLCFYNRNLNKFENIDLKNAFTKGYKNIVTVKSIIQDNIGNLLVGTYAHGLFKLNLKTFKMESIQLNSPLNSDSKINCFVKNKKGILYLGTDLGLIEYDSRSNKVKKFTWNTQKISVTDPIETLYLDASENLWIGTISNGLLKISSNQKMAQIDRFQISKNKILSVIGVNSHTLMCGTENDGLFLISDKGNVIHRYLNSKSDSHSLKSNSIWSLFLDKDKRIWLGYYNKGVGIFDKRNAKFNAIESVPTNTNSLQTSSVTGIEKDNSGKLWISMEGGGVDVLNPSTKVFKHINNQDAKNYSGLTSTNILTVFIDSQQNIWLGSWNDGIYFLKKGSKTFVNFTSKNTIGLTSDQIFSFSEDSKGIVWIGSYMKGLHYYDPLKNEFHHCDSKPFVTNNLNTANIRKVLVDSRNAIWVATIDGLYQVRRNSNATFSVVSMKNVMSKSIKSNKSTNTILSLYESKTKIIWIGTAGSGLFSYDGKNNKLAWYSDFPGFKEKLVVAITESRDGTIWISGKTGITKLDLKNKKAINFSTDDGLLSNDFNNNAVLNDKNGDLYFGSYEGINYFNPNKASTNIKEPLLYLNDFKLFNKSIHPNEPQSPLSKVISETDHITLHYDQSVFTIEYIGLNYSYPSTNEYAYYLEGFEKNWNYVGNKRSATYTNLAPGKYVFKVKSAARGGNWNQKPLQLYIEILPPWWRTSWAYLFYFLIIAGTFYGINKYFQNRFKEKQAIKFERDKAKQIEKLNTKKLQFFTNISHEFRTPLTLILNPLADLIKNKSLELPHDVVNKLQIMHKSSDRLSKLINELMDFNKLQFNQVVVQVQKIEIVCFTKDIIEYFNEEASSRGITLAFESNTAELHDWLDPKMVEKIIFNIVSNAFKVTADHGFIKVQINASQKTEQFPLTNIEKEIPYFEIAISDTGAGLDKKDIKKIFDRFYQVNNLSKAYYGSTGIGLEVVRGFVELHKGKIEVESELGIGSTFTVTFPLGNDFFTEDEIVKDAFKREAKITPHLLSILNKENPSEPASEKVHTILIVEDNTELRNYLKNELKKEYKVLVAENGQKGLELALEKSPDIIMTDVIMPIMDGLELCKNIKKDIKTSHIPLLMLSAKAMVKDKLEGIDSGADIYLSKPFDMDILRSSLVQLLTSRQIMFNKFYHGISKKTKAKTTTIDNDFIQKILNFIHENINESDLSVEILASKVFLSRSQLYRKIKTLTGVSVNEFIRNVRLEKAKELIALGNNNINEISYKVGFTSPSYFTKCFKEKYGHLPTHKSDEDRTKTNE</sequence>
<dbReference type="PANTHER" id="PTHR43547:SF2">
    <property type="entry name" value="HYBRID SIGNAL TRANSDUCTION HISTIDINE KINASE C"/>
    <property type="match status" value="1"/>
</dbReference>
<protein>
    <recommendedName>
        <fullName evidence="2">histidine kinase</fullName>
        <ecNumber evidence="2">2.7.13.3</ecNumber>
    </recommendedName>
</protein>
<evidence type="ECO:0000256" key="1">
    <source>
        <dbReference type="ARBA" id="ARBA00000085"/>
    </source>
</evidence>
<dbReference type="EC" id="2.7.13.3" evidence="2"/>
<dbReference type="SMART" id="SM00387">
    <property type="entry name" value="HATPase_c"/>
    <property type="match status" value="1"/>
</dbReference>
<dbReference type="InterPro" id="IPR001789">
    <property type="entry name" value="Sig_transdc_resp-reg_receiver"/>
</dbReference>
<dbReference type="Pfam" id="PF07495">
    <property type="entry name" value="Y_Y_Y"/>
    <property type="match status" value="1"/>
</dbReference>
<comment type="caution">
    <text evidence="12">The sequence shown here is derived from an EMBL/GenBank/DDBJ whole genome shotgun (WGS) entry which is preliminary data.</text>
</comment>
<dbReference type="Pfam" id="PF12833">
    <property type="entry name" value="HTH_18"/>
    <property type="match status" value="1"/>
</dbReference>
<evidence type="ECO:0000256" key="7">
    <source>
        <dbReference type="PROSITE-ProRule" id="PRU00169"/>
    </source>
</evidence>
<dbReference type="InterPro" id="IPR003661">
    <property type="entry name" value="HisK_dim/P_dom"/>
</dbReference>
<evidence type="ECO:0000313" key="13">
    <source>
        <dbReference type="Proteomes" id="UP000812031"/>
    </source>
</evidence>
<keyword evidence="3 7" id="KW-0597">Phosphoprotein</keyword>
<feature type="domain" description="Response regulatory" evidence="11">
    <location>
        <begin position="1133"/>
        <end position="1248"/>
    </location>
</feature>
<evidence type="ECO:0000259" key="10">
    <source>
        <dbReference type="PROSITE" id="PS50109"/>
    </source>
</evidence>
<keyword evidence="6" id="KW-0804">Transcription</keyword>
<dbReference type="PROSITE" id="PS50110">
    <property type="entry name" value="RESPONSE_REGULATORY"/>
    <property type="match status" value="1"/>
</dbReference>
<dbReference type="Pfam" id="PF00512">
    <property type="entry name" value="HisKA"/>
    <property type="match status" value="1"/>
</dbReference>
<dbReference type="InterPro" id="IPR003594">
    <property type="entry name" value="HATPase_dom"/>
</dbReference>
<dbReference type="PROSITE" id="PS01124">
    <property type="entry name" value="HTH_ARAC_FAMILY_2"/>
    <property type="match status" value="1"/>
</dbReference>
<feature type="chain" id="PRO_5047252330" description="histidine kinase" evidence="8">
    <location>
        <begin position="23"/>
        <end position="1385"/>
    </location>
</feature>
<evidence type="ECO:0000256" key="4">
    <source>
        <dbReference type="ARBA" id="ARBA00023015"/>
    </source>
</evidence>
<dbReference type="SMART" id="SM00448">
    <property type="entry name" value="REC"/>
    <property type="match status" value="1"/>
</dbReference>
<feature type="signal peptide" evidence="8">
    <location>
        <begin position="1"/>
        <end position="22"/>
    </location>
</feature>
<accession>A0ABS6XU51</accession>
<evidence type="ECO:0000259" key="11">
    <source>
        <dbReference type="PROSITE" id="PS50110"/>
    </source>
</evidence>
<feature type="domain" description="Histidine kinase" evidence="10">
    <location>
        <begin position="858"/>
        <end position="1091"/>
    </location>
</feature>
<evidence type="ECO:0000256" key="8">
    <source>
        <dbReference type="SAM" id="SignalP"/>
    </source>
</evidence>
<dbReference type="SMART" id="SM00342">
    <property type="entry name" value="HTH_ARAC"/>
    <property type="match status" value="1"/>
</dbReference>
<gene>
    <name evidence="12" type="ORF">KZH69_06895</name>
</gene>
<dbReference type="InterPro" id="IPR011110">
    <property type="entry name" value="Reg_prop"/>
</dbReference>
<proteinExistence type="predicted"/>
<reference evidence="12 13" key="1">
    <citation type="submission" date="2021-07" db="EMBL/GenBank/DDBJ databases">
        <title>Flavobacterium sp. nov. isolated from sediment on the Taihu Lake.</title>
        <authorList>
            <person name="Qu J.-H."/>
        </authorList>
    </citation>
    <scope>NUCLEOTIDE SEQUENCE [LARGE SCALE GENOMIC DNA]</scope>
    <source>
        <strain evidence="12 13">NAS39</strain>
    </source>
</reference>
<dbReference type="Pfam" id="PF00072">
    <property type="entry name" value="Response_reg"/>
    <property type="match status" value="1"/>
</dbReference>
<dbReference type="CDD" id="cd00082">
    <property type="entry name" value="HisKA"/>
    <property type="match status" value="1"/>
</dbReference>
<feature type="domain" description="HTH araC/xylS-type" evidence="9">
    <location>
        <begin position="1279"/>
        <end position="1378"/>
    </location>
</feature>
<name>A0ABS6XU51_9FLAO</name>
<dbReference type="PANTHER" id="PTHR43547">
    <property type="entry name" value="TWO-COMPONENT HISTIDINE KINASE"/>
    <property type="match status" value="1"/>
</dbReference>
<dbReference type="PROSITE" id="PS00041">
    <property type="entry name" value="HTH_ARAC_FAMILY_1"/>
    <property type="match status" value="1"/>
</dbReference>
<evidence type="ECO:0000256" key="5">
    <source>
        <dbReference type="ARBA" id="ARBA00023125"/>
    </source>
</evidence>
<feature type="modified residue" description="4-aspartylphosphate" evidence="7">
    <location>
        <position position="1181"/>
    </location>
</feature>
<evidence type="ECO:0000256" key="2">
    <source>
        <dbReference type="ARBA" id="ARBA00012438"/>
    </source>
</evidence>
<dbReference type="InterPro" id="IPR018060">
    <property type="entry name" value="HTH_AraC"/>
</dbReference>
<keyword evidence="8" id="KW-0732">Signal</keyword>
<evidence type="ECO:0000256" key="6">
    <source>
        <dbReference type="ARBA" id="ARBA00023163"/>
    </source>
</evidence>
<dbReference type="CDD" id="cd17574">
    <property type="entry name" value="REC_OmpR"/>
    <property type="match status" value="1"/>
</dbReference>
<evidence type="ECO:0000259" key="9">
    <source>
        <dbReference type="PROSITE" id="PS01124"/>
    </source>
</evidence>